<evidence type="ECO:0000256" key="1">
    <source>
        <dbReference type="SAM" id="Coils"/>
    </source>
</evidence>
<keyword evidence="3" id="KW-1185">Reference proteome</keyword>
<accession>A0A392U9J9</accession>
<feature type="coiled-coil region" evidence="1">
    <location>
        <begin position="13"/>
        <end position="40"/>
    </location>
</feature>
<evidence type="ECO:0000313" key="2">
    <source>
        <dbReference type="EMBL" id="MCI70183.1"/>
    </source>
</evidence>
<organism evidence="2 3">
    <name type="scientific">Trifolium medium</name>
    <dbReference type="NCBI Taxonomy" id="97028"/>
    <lineage>
        <taxon>Eukaryota</taxon>
        <taxon>Viridiplantae</taxon>
        <taxon>Streptophyta</taxon>
        <taxon>Embryophyta</taxon>
        <taxon>Tracheophyta</taxon>
        <taxon>Spermatophyta</taxon>
        <taxon>Magnoliopsida</taxon>
        <taxon>eudicotyledons</taxon>
        <taxon>Gunneridae</taxon>
        <taxon>Pentapetalae</taxon>
        <taxon>rosids</taxon>
        <taxon>fabids</taxon>
        <taxon>Fabales</taxon>
        <taxon>Fabaceae</taxon>
        <taxon>Papilionoideae</taxon>
        <taxon>50 kb inversion clade</taxon>
        <taxon>NPAAA clade</taxon>
        <taxon>Hologalegina</taxon>
        <taxon>IRL clade</taxon>
        <taxon>Trifolieae</taxon>
        <taxon>Trifolium</taxon>
    </lineage>
</organism>
<name>A0A392U9J9_9FABA</name>
<dbReference type="Proteomes" id="UP000265520">
    <property type="component" value="Unassembled WGS sequence"/>
</dbReference>
<proteinExistence type="predicted"/>
<evidence type="ECO:0000313" key="3">
    <source>
        <dbReference type="Proteomes" id="UP000265520"/>
    </source>
</evidence>
<feature type="non-terminal residue" evidence="2">
    <location>
        <position position="53"/>
    </location>
</feature>
<sequence>MSQSNFESIQATVTNQGASIKNLENQIEQLSKLVTTFSQNYAGNTVDNSKKEA</sequence>
<reference evidence="2 3" key="1">
    <citation type="journal article" date="2018" name="Front. Plant Sci.">
        <title>Red Clover (Trifolium pratense) and Zigzag Clover (T. medium) - A Picture of Genomic Similarities and Differences.</title>
        <authorList>
            <person name="Dluhosova J."/>
            <person name="Istvanek J."/>
            <person name="Nedelnik J."/>
            <person name="Repkova J."/>
        </authorList>
    </citation>
    <scope>NUCLEOTIDE SEQUENCE [LARGE SCALE GENOMIC DNA]</scope>
    <source>
        <strain evidence="3">cv. 10/8</strain>
        <tissue evidence="2">Leaf</tissue>
    </source>
</reference>
<protein>
    <submittedName>
        <fullName evidence="2">Uncharacterized protein</fullName>
    </submittedName>
</protein>
<comment type="caution">
    <text evidence="2">The sequence shown here is derived from an EMBL/GenBank/DDBJ whole genome shotgun (WGS) entry which is preliminary data.</text>
</comment>
<keyword evidence="1" id="KW-0175">Coiled coil</keyword>
<dbReference type="EMBL" id="LXQA010770374">
    <property type="protein sequence ID" value="MCI70183.1"/>
    <property type="molecule type" value="Genomic_DNA"/>
</dbReference>
<dbReference type="AlphaFoldDB" id="A0A392U9J9"/>